<dbReference type="PANTHER" id="PTHR11707">
    <property type="entry name" value="L-ASPARAGINASE"/>
    <property type="match status" value="1"/>
</dbReference>
<feature type="binding site" evidence="2">
    <location>
        <position position="66"/>
    </location>
    <ligand>
        <name>substrate</name>
    </ligand>
</feature>
<dbReference type="PROSITE" id="PS00917">
    <property type="entry name" value="ASN_GLN_ASE_2"/>
    <property type="match status" value="1"/>
</dbReference>
<dbReference type="PANTHER" id="PTHR11707:SF28">
    <property type="entry name" value="60 KDA LYSOPHOSPHOLIPASE"/>
    <property type="match status" value="1"/>
</dbReference>
<feature type="active site" evidence="3">
    <location>
        <position position="97"/>
    </location>
</feature>
<accession>A0A2P6TRM1</accession>
<dbReference type="Proteomes" id="UP000239899">
    <property type="component" value="Unassembled WGS sequence"/>
</dbReference>
<evidence type="ECO:0000256" key="1">
    <source>
        <dbReference type="ARBA" id="ARBA00012920"/>
    </source>
</evidence>
<dbReference type="PRINTS" id="PR00139">
    <property type="entry name" value="ASNGLNASE"/>
</dbReference>
<dbReference type="InterPro" id="IPR040919">
    <property type="entry name" value="Asparaginase_C"/>
</dbReference>
<dbReference type="InterPro" id="IPR027475">
    <property type="entry name" value="Asparaginase/glutaminase_AS2"/>
</dbReference>
<feature type="domain" description="L-asparaginase N-terminal" evidence="4">
    <location>
        <begin position="31"/>
        <end position="204"/>
    </location>
</feature>
<name>A0A2P6TRM1_CHLSO</name>
<dbReference type="OrthoDB" id="542841at2759"/>
<dbReference type="CDD" id="cd08963">
    <property type="entry name" value="L-asparaginase_I"/>
    <property type="match status" value="1"/>
</dbReference>
<dbReference type="InterPro" id="IPR037152">
    <property type="entry name" value="L-asparaginase_N_sf"/>
</dbReference>
<dbReference type="InterPro" id="IPR027473">
    <property type="entry name" value="L-asparaginase_C"/>
</dbReference>
<organism evidence="6 7">
    <name type="scientific">Chlorella sorokiniana</name>
    <name type="common">Freshwater green alga</name>
    <dbReference type="NCBI Taxonomy" id="3076"/>
    <lineage>
        <taxon>Eukaryota</taxon>
        <taxon>Viridiplantae</taxon>
        <taxon>Chlorophyta</taxon>
        <taxon>core chlorophytes</taxon>
        <taxon>Trebouxiophyceae</taxon>
        <taxon>Chlorellales</taxon>
        <taxon>Chlorellaceae</taxon>
        <taxon>Chlorella clade</taxon>
        <taxon>Chlorella</taxon>
    </lineage>
</organism>
<proteinExistence type="predicted"/>
<evidence type="ECO:0000259" key="4">
    <source>
        <dbReference type="Pfam" id="PF00710"/>
    </source>
</evidence>
<evidence type="ECO:0000256" key="2">
    <source>
        <dbReference type="PIRSR" id="PIRSR001220-2"/>
    </source>
</evidence>
<dbReference type="InterPro" id="IPR006034">
    <property type="entry name" value="Asparaginase/glutaminase-like"/>
</dbReference>
<evidence type="ECO:0000259" key="5">
    <source>
        <dbReference type="Pfam" id="PF17763"/>
    </source>
</evidence>
<comment type="caution">
    <text evidence="6">The sequence shown here is derived from an EMBL/GenBank/DDBJ whole genome shotgun (WGS) entry which is preliminary data.</text>
</comment>
<dbReference type="InterPro" id="IPR041725">
    <property type="entry name" value="L-asparaginase_I"/>
</dbReference>
<dbReference type="GO" id="GO:0009066">
    <property type="term" value="P:aspartate family amino acid metabolic process"/>
    <property type="evidence" value="ECO:0007669"/>
    <property type="project" value="UniProtKB-ARBA"/>
</dbReference>
<dbReference type="Pfam" id="PF17763">
    <property type="entry name" value="Asparaginase_C"/>
    <property type="match status" value="1"/>
</dbReference>
<evidence type="ECO:0000313" key="7">
    <source>
        <dbReference type="Proteomes" id="UP000239899"/>
    </source>
</evidence>
<reference evidence="6 7" key="1">
    <citation type="journal article" date="2018" name="Plant J.">
        <title>Genome sequences of Chlorella sorokiniana UTEX 1602 and Micractinium conductrix SAG 241.80: implications to maltose excretion by a green alga.</title>
        <authorList>
            <person name="Arriola M.B."/>
            <person name="Velmurugan N."/>
            <person name="Zhang Y."/>
            <person name="Plunkett M.H."/>
            <person name="Hondzo H."/>
            <person name="Barney B.M."/>
        </authorList>
    </citation>
    <scope>NUCLEOTIDE SEQUENCE [LARGE SCALE GENOMIC DNA]</scope>
    <source>
        <strain evidence="7">UTEX 1602</strain>
    </source>
</reference>
<dbReference type="PROSITE" id="PS51732">
    <property type="entry name" value="ASN_GLN_ASE_3"/>
    <property type="match status" value="1"/>
</dbReference>
<feature type="domain" description="Asparaginase/glutaminase C-terminal" evidence="5">
    <location>
        <begin position="223"/>
        <end position="329"/>
    </location>
</feature>
<dbReference type="PIRSF" id="PIRSF500176">
    <property type="entry name" value="L_ASNase"/>
    <property type="match status" value="1"/>
</dbReference>
<dbReference type="Gene3D" id="3.40.50.1170">
    <property type="entry name" value="L-asparaginase, N-terminal domain"/>
    <property type="match status" value="1"/>
</dbReference>
<gene>
    <name evidence="6" type="ORF">C2E21_4856</name>
</gene>
<dbReference type="InterPro" id="IPR027474">
    <property type="entry name" value="L-asparaginase_N"/>
</dbReference>
<dbReference type="SMART" id="SM00870">
    <property type="entry name" value="Asparaginase"/>
    <property type="match status" value="1"/>
</dbReference>
<dbReference type="GO" id="GO:0004067">
    <property type="term" value="F:asparaginase activity"/>
    <property type="evidence" value="ECO:0007669"/>
    <property type="project" value="UniProtKB-UniRule"/>
</dbReference>
<keyword evidence="7" id="KW-1185">Reference proteome</keyword>
<dbReference type="Pfam" id="PF00710">
    <property type="entry name" value="Asparaginase"/>
    <property type="match status" value="1"/>
</dbReference>
<dbReference type="EC" id="3.5.1.1" evidence="1"/>
<evidence type="ECO:0000256" key="3">
    <source>
        <dbReference type="PROSITE-ProRule" id="PRU10100"/>
    </source>
</evidence>
<dbReference type="AlphaFoldDB" id="A0A2P6TRM1"/>
<sequence length="343" mass="37348">MDAAASYELDLEGHMMLKPGTGGKYHQPGKSEALKPGSMLGNLLNVVPELKSFASMHLKVAFNLDSSNVGPKHWVQLARLLDAHRDDYDAFIVAHGTDTMAFTASALSLMLAGFRKPIVLTGSQLPLALPRSDARQNLLDSVCCATASFSPPHVNLQEVAICFGGRLMRGNRAQKVNSNAYQAFDSPNYPYLAEMGVDIQWNSQLLLRHDGVYKPRFKLDPRVIRVPIIPGINPKQMYGDPAGRGVRGIVLEAFGVGNMPDRPDSGWLSWLKDQRKKGVLVYLGSQCTVGHLDPHLYKSGSAALKLGVESGHSQMTPETAVVKMMLCLSYPDLPLGMPLAGEL</sequence>
<dbReference type="STRING" id="3076.A0A2P6TRM1"/>
<evidence type="ECO:0000313" key="6">
    <source>
        <dbReference type="EMBL" id="PRW56711.1"/>
    </source>
</evidence>
<protein>
    <recommendedName>
        <fullName evidence="1">asparaginase</fullName>
        <ecNumber evidence="1">3.5.1.1</ecNumber>
    </recommendedName>
</protein>
<dbReference type="Gene3D" id="3.40.50.40">
    <property type="match status" value="1"/>
</dbReference>
<dbReference type="EMBL" id="LHPG02000008">
    <property type="protein sequence ID" value="PRW56711.1"/>
    <property type="molecule type" value="Genomic_DNA"/>
</dbReference>
<dbReference type="InterPro" id="IPR036152">
    <property type="entry name" value="Asp/glu_Ase-like_sf"/>
</dbReference>
<dbReference type="SUPFAM" id="SSF53774">
    <property type="entry name" value="Glutaminase/Asparaginase"/>
    <property type="match status" value="1"/>
</dbReference>
<feature type="binding site" evidence="2">
    <location>
        <begin position="97"/>
        <end position="98"/>
    </location>
    <ligand>
        <name>substrate</name>
    </ligand>
</feature>
<dbReference type="PIRSF" id="PIRSF001220">
    <property type="entry name" value="L-ASNase_gatD"/>
    <property type="match status" value="1"/>
</dbReference>